<gene>
    <name evidence="1" type="ORF">CUN48_12905</name>
</gene>
<name>A0A2M8QA07_9CHLR</name>
<comment type="caution">
    <text evidence="1">The sequence shown here is derived from an EMBL/GenBank/DDBJ whole genome shotgun (WGS) entry which is preliminary data.</text>
</comment>
<dbReference type="Proteomes" id="UP000230790">
    <property type="component" value="Unassembled WGS sequence"/>
</dbReference>
<dbReference type="SUPFAM" id="SSF49879">
    <property type="entry name" value="SMAD/FHA domain"/>
    <property type="match status" value="1"/>
</dbReference>
<sequence>MNEQERIVQGARIEIQDRDGWHKTFVIQKAITHVGSEARNDIVLETWRGMGVSSRHVQIISVGAAYRVVNIGDKEIVVAPDPNSAEAPIAPLATAELRDGALIQIGDFRLRLFMPPVQPPDAGSPLTGQEGAVTSPARDAAIYPALGPAPLPSTGRDIGLRLQLSEAALSPHRPLQGVLVVRNQGQQAGVQFRLEVIGLEPEMFEIGPGPILFPGAEKEVALRIVHTCKPHPPAGPLTWSVRATAPEAYPGQSATVTHTIQVLPFYRHSLILVEDLNIVRA</sequence>
<accession>A0A2M8QA07</accession>
<dbReference type="AlphaFoldDB" id="A0A2M8QA07"/>
<protein>
    <recommendedName>
        <fullName evidence="3">FHA domain-containing protein</fullName>
    </recommendedName>
</protein>
<proteinExistence type="predicted"/>
<evidence type="ECO:0000313" key="1">
    <source>
        <dbReference type="EMBL" id="PJF46614.1"/>
    </source>
</evidence>
<evidence type="ECO:0008006" key="3">
    <source>
        <dbReference type="Google" id="ProtNLM"/>
    </source>
</evidence>
<organism evidence="1 2">
    <name type="scientific">Candidatus Thermofonsia Clade 3 bacterium</name>
    <dbReference type="NCBI Taxonomy" id="2364212"/>
    <lineage>
        <taxon>Bacteria</taxon>
        <taxon>Bacillati</taxon>
        <taxon>Chloroflexota</taxon>
        <taxon>Candidatus Thermofontia</taxon>
        <taxon>Candidatus Thermofonsia Clade 3</taxon>
    </lineage>
</organism>
<reference evidence="1 2" key="1">
    <citation type="submission" date="2017-11" db="EMBL/GenBank/DDBJ databases">
        <title>Evolution of Phototrophy in the Chloroflexi Phylum Driven by Horizontal Gene Transfer.</title>
        <authorList>
            <person name="Ward L.M."/>
            <person name="Hemp J."/>
            <person name="Shih P.M."/>
            <person name="Mcglynn S.E."/>
            <person name="Fischer W."/>
        </authorList>
    </citation>
    <scope>NUCLEOTIDE SEQUENCE [LARGE SCALE GENOMIC DNA]</scope>
    <source>
        <strain evidence="1">JP3_7</strain>
    </source>
</reference>
<evidence type="ECO:0000313" key="2">
    <source>
        <dbReference type="Proteomes" id="UP000230790"/>
    </source>
</evidence>
<dbReference type="CDD" id="cd00060">
    <property type="entry name" value="FHA"/>
    <property type="match status" value="1"/>
</dbReference>
<dbReference type="Gene3D" id="2.60.200.20">
    <property type="match status" value="1"/>
</dbReference>
<dbReference type="EMBL" id="PGTN01000124">
    <property type="protein sequence ID" value="PJF46614.1"/>
    <property type="molecule type" value="Genomic_DNA"/>
</dbReference>
<dbReference type="InterPro" id="IPR008984">
    <property type="entry name" value="SMAD_FHA_dom_sf"/>
</dbReference>